<comment type="subcellular location">
    <subcellularLocation>
        <location evidence="3">Cytoplasm</location>
    </subcellularLocation>
</comment>
<dbReference type="InterPro" id="IPR006638">
    <property type="entry name" value="Elp3/MiaA/NifB-like_rSAM"/>
</dbReference>
<dbReference type="GO" id="GO:0006779">
    <property type="term" value="P:porphyrin-containing compound biosynthetic process"/>
    <property type="evidence" value="ECO:0007669"/>
    <property type="project" value="InterPro"/>
</dbReference>
<dbReference type="STRING" id="1265820.PCORN_15756"/>
<dbReference type="InterPro" id="IPR034505">
    <property type="entry name" value="Coproporphyrinogen-III_oxidase"/>
</dbReference>
<dbReference type="GO" id="GO:0004109">
    <property type="term" value="F:coproporphyrinogen oxidase activity"/>
    <property type="evidence" value="ECO:0007669"/>
    <property type="project" value="InterPro"/>
</dbReference>
<keyword evidence="3" id="KW-0949">S-adenosyl-L-methionine</keyword>
<dbReference type="SFLD" id="SFLDG01082">
    <property type="entry name" value="B12-binding_domain_containing"/>
    <property type="match status" value="1"/>
</dbReference>
<dbReference type="GO" id="GO:0051539">
    <property type="term" value="F:4 iron, 4 sulfur cluster binding"/>
    <property type="evidence" value="ECO:0007669"/>
    <property type="project" value="UniProtKB-UniRule"/>
</dbReference>
<reference evidence="5 6" key="1">
    <citation type="journal article" date="2014" name="Int. J. Syst. Evol. Microbiol.">
        <title>Listeria floridensis sp. nov., Listeria aquatica sp. nov., Listeria cornellensis sp. nov., Listeria riparia sp. nov. and Listeria grandensis sp. nov., from agricultural and natural environments.</title>
        <authorList>
            <person name="den Bakker H.C."/>
            <person name="Warchocki S."/>
            <person name="Wright E.M."/>
            <person name="Allred A.F."/>
            <person name="Ahlstrom C."/>
            <person name="Manuel C.S."/>
            <person name="Stasiewicz M.J."/>
            <person name="Burrell A."/>
            <person name="Roof S."/>
            <person name="Strawn L."/>
            <person name="Fortes E.D."/>
            <person name="Nightingale K.K."/>
            <person name="Kephart D."/>
            <person name="Wiedmann M."/>
        </authorList>
    </citation>
    <scope>NUCLEOTIDE SEQUENCE [LARGE SCALE GENOMIC DNA]</scope>
    <source>
        <strain evidence="6">FSL F6-969</strain>
    </source>
</reference>
<dbReference type="InterPro" id="IPR058240">
    <property type="entry name" value="rSAM_sf"/>
</dbReference>
<gene>
    <name evidence="5" type="ORF">PCORN_15756</name>
</gene>
<accession>W7BJM7</accession>
<keyword evidence="5" id="KW-0560">Oxidoreductase</keyword>
<comment type="function">
    <text evidence="3">Probably acts as a heme chaperone, transferring heme to an unknown acceptor. Binds one molecule of heme per monomer, possibly covalently. Binds 1 [4Fe-4S] cluster. The cluster is coordinated with 3 cysteines and an exchangeable S-adenosyl-L-methionine.</text>
</comment>
<dbReference type="EMBL" id="AODE01000033">
    <property type="protein sequence ID" value="EUJ26102.1"/>
    <property type="molecule type" value="Genomic_DNA"/>
</dbReference>
<dbReference type="CDD" id="cd01335">
    <property type="entry name" value="Radical_SAM"/>
    <property type="match status" value="1"/>
</dbReference>
<dbReference type="PANTHER" id="PTHR13932">
    <property type="entry name" value="COPROPORPHYRINIGEN III OXIDASE"/>
    <property type="match status" value="1"/>
</dbReference>
<dbReference type="PANTHER" id="PTHR13932:SF5">
    <property type="entry name" value="RADICAL S-ADENOSYL METHIONINE DOMAIN-CONTAINING PROTEIN 1, MITOCHONDRIAL"/>
    <property type="match status" value="1"/>
</dbReference>
<keyword evidence="3" id="KW-0479">Metal-binding</keyword>
<dbReference type="Proteomes" id="UP000019254">
    <property type="component" value="Unassembled WGS sequence"/>
</dbReference>
<dbReference type="PROSITE" id="PS51918">
    <property type="entry name" value="RADICAL_SAM"/>
    <property type="match status" value="1"/>
</dbReference>
<dbReference type="PATRIC" id="fig|1265820.5.peg.3117"/>
<dbReference type="SFLD" id="SFLDS00029">
    <property type="entry name" value="Radical_SAM"/>
    <property type="match status" value="1"/>
</dbReference>
<protein>
    <recommendedName>
        <fullName evidence="2 3">Heme chaperone HemW</fullName>
    </recommendedName>
</protein>
<feature type="domain" description="Radical SAM core" evidence="4">
    <location>
        <begin position="1"/>
        <end position="232"/>
    </location>
</feature>
<dbReference type="SMART" id="SM00729">
    <property type="entry name" value="Elp3"/>
    <property type="match status" value="1"/>
</dbReference>
<dbReference type="SFLD" id="SFLDG01065">
    <property type="entry name" value="anaerobic_coproporphyrinogen-I"/>
    <property type="match status" value="1"/>
</dbReference>
<dbReference type="Pfam" id="PF04055">
    <property type="entry name" value="Radical_SAM"/>
    <property type="match status" value="1"/>
</dbReference>
<keyword evidence="3" id="KW-0143">Chaperone</keyword>
<evidence type="ECO:0000313" key="5">
    <source>
        <dbReference type="EMBL" id="EUJ26102.1"/>
    </source>
</evidence>
<dbReference type="InterPro" id="IPR023404">
    <property type="entry name" value="rSAM_horseshoe"/>
</dbReference>
<proteinExistence type="inferred from homology"/>
<comment type="similarity">
    <text evidence="1">Belongs to the anaerobic coproporphyrinogen-III oxidase family. HemW subfamily.</text>
</comment>
<evidence type="ECO:0000256" key="2">
    <source>
        <dbReference type="ARBA" id="ARBA00017228"/>
    </source>
</evidence>
<keyword evidence="3" id="KW-0408">Iron</keyword>
<dbReference type="GO" id="GO:0046872">
    <property type="term" value="F:metal ion binding"/>
    <property type="evidence" value="ECO:0007669"/>
    <property type="project" value="UniProtKB-UniRule"/>
</dbReference>
<dbReference type="SUPFAM" id="SSF102114">
    <property type="entry name" value="Radical SAM enzymes"/>
    <property type="match status" value="1"/>
</dbReference>
<dbReference type="AlphaFoldDB" id="W7BJM7"/>
<evidence type="ECO:0000259" key="4">
    <source>
        <dbReference type="PROSITE" id="PS51918"/>
    </source>
</evidence>
<evidence type="ECO:0000313" key="6">
    <source>
        <dbReference type="Proteomes" id="UP000019254"/>
    </source>
</evidence>
<organism evidence="5 6">
    <name type="scientific">Listeria cornellensis FSL F6-0969</name>
    <dbReference type="NCBI Taxonomy" id="1265820"/>
    <lineage>
        <taxon>Bacteria</taxon>
        <taxon>Bacillati</taxon>
        <taxon>Bacillota</taxon>
        <taxon>Bacilli</taxon>
        <taxon>Bacillales</taxon>
        <taxon>Listeriaceae</taxon>
        <taxon>Listeria</taxon>
    </lineage>
</organism>
<dbReference type="GO" id="GO:0005737">
    <property type="term" value="C:cytoplasm"/>
    <property type="evidence" value="ECO:0007669"/>
    <property type="project" value="UniProtKB-SubCell"/>
</dbReference>
<dbReference type="InterPro" id="IPR004559">
    <property type="entry name" value="HemW-like"/>
</dbReference>
<keyword evidence="3" id="KW-0349">Heme</keyword>
<dbReference type="NCBIfam" id="TIGR00539">
    <property type="entry name" value="hemN_rel"/>
    <property type="match status" value="1"/>
</dbReference>
<keyword evidence="3" id="KW-0963">Cytoplasm</keyword>
<comment type="caution">
    <text evidence="5">The sequence shown here is derived from an EMBL/GenBank/DDBJ whole genome shotgun (WGS) entry which is preliminary data.</text>
</comment>
<dbReference type="Gene3D" id="3.80.30.20">
    <property type="entry name" value="tm_1862 like domain"/>
    <property type="match status" value="1"/>
</dbReference>
<keyword evidence="3" id="KW-0004">4Fe-4S</keyword>
<evidence type="ECO:0000256" key="1">
    <source>
        <dbReference type="ARBA" id="ARBA00006100"/>
    </source>
</evidence>
<sequence>MTAIYIHIPFCEHICYYCDFNKVFLEGQPVDEYVDLLIKEMEMVTAKHAMDPVETVFVGGGTPTTLTEAQLSKLCSAIQRLFPIAENAEFSFEANPGDLSLSKLQVMKDYGVNRLSMGVQSFNNDLLKKIGRIHTVDDVYQSVNNAKQVGFENVSIDLIFSLPGQTEADFEDTLTKALDLDLPHYSAYSLIIEPKTIFYNLMQKGKLLLPGEDAEANMYEKLMTTMEQHGRKQYEISNFAKPGFESRHNIVYWSNEHYFGFGAGLMVMLVKCVMLTTVR</sequence>
<keyword evidence="3" id="KW-0411">Iron-sulfur</keyword>
<dbReference type="SFLD" id="SFLDF00562">
    <property type="entry name" value="HemN-like__clustered_with_heat"/>
    <property type="match status" value="1"/>
</dbReference>
<evidence type="ECO:0000256" key="3">
    <source>
        <dbReference type="RuleBase" id="RU364116"/>
    </source>
</evidence>
<keyword evidence="6" id="KW-1185">Reference proteome</keyword>
<dbReference type="InterPro" id="IPR007197">
    <property type="entry name" value="rSAM"/>
</dbReference>
<name>W7BJM7_9LIST</name>